<keyword evidence="2" id="KW-1185">Reference proteome</keyword>
<evidence type="ECO:0000313" key="1">
    <source>
        <dbReference type="EMBL" id="MBE9665839.1"/>
    </source>
</evidence>
<evidence type="ECO:0008006" key="3">
    <source>
        <dbReference type="Google" id="ProtNLM"/>
    </source>
</evidence>
<dbReference type="Proteomes" id="UP000632774">
    <property type="component" value="Unassembled WGS sequence"/>
</dbReference>
<proteinExistence type="predicted"/>
<sequence length="365" mass="41510">MQISFRLKLSNTIPLCFIANNELLISKSNIIYIYNIERNSKRKLTTLPINIYIATITRFRILARIFRLGVRYAIPIGDDKVLIVFNKKIYELNIIDGSFFETLDIKRGNRPLNIANIKDIKGFTNATCFGEYFFNPNKSPVHIYSRSSQSNWNIVYTFPKETVDHVHAIIPDNYTNCVWILTGDFENGAGIWMAQDNFKVVKPILVGKQIYRACVAYPQKEGLIYATDSQFETNSIRLLKNTDKGWVSELICEINGPAIYGCRVKDDIFISTSVEGNSLSKGRLKMFLDREPGPGVKDNKVHIVGGNILKGFKTLKTNEKDFFPFLIFQFGVIAFPTGDNNSSSLISFNIGLKNNDFDTEVFTIN</sequence>
<accession>A0ABR9XFS7</accession>
<dbReference type="EMBL" id="JADFFM010000001">
    <property type="protein sequence ID" value="MBE9665839.1"/>
    <property type="molecule type" value="Genomic_DNA"/>
</dbReference>
<organism evidence="1 2">
    <name type="scientific">Mucilaginibacter boryungensis</name>
    <dbReference type="NCBI Taxonomy" id="768480"/>
    <lineage>
        <taxon>Bacteria</taxon>
        <taxon>Pseudomonadati</taxon>
        <taxon>Bacteroidota</taxon>
        <taxon>Sphingobacteriia</taxon>
        <taxon>Sphingobacteriales</taxon>
        <taxon>Sphingobacteriaceae</taxon>
        <taxon>Mucilaginibacter</taxon>
    </lineage>
</organism>
<name>A0ABR9XFS7_9SPHI</name>
<gene>
    <name evidence="1" type="ORF">IRJ18_05660</name>
</gene>
<dbReference type="RefSeq" id="WP_194105224.1">
    <property type="nucleotide sequence ID" value="NZ_JADFFM010000001.1"/>
</dbReference>
<protein>
    <recommendedName>
        <fullName evidence="3">6-bladed beta-propeller protein</fullName>
    </recommendedName>
</protein>
<comment type="caution">
    <text evidence="1">The sequence shown here is derived from an EMBL/GenBank/DDBJ whole genome shotgun (WGS) entry which is preliminary data.</text>
</comment>
<evidence type="ECO:0000313" key="2">
    <source>
        <dbReference type="Proteomes" id="UP000632774"/>
    </source>
</evidence>
<reference evidence="1 2" key="1">
    <citation type="submission" date="2020-10" db="EMBL/GenBank/DDBJ databases">
        <title>Mucilaginibacter mali sp. nov., isolated from rhizosphere soil of apple orchard.</title>
        <authorList>
            <person name="Lee J.-S."/>
            <person name="Kim H.S."/>
            <person name="Kim J.-S."/>
        </authorList>
    </citation>
    <scope>NUCLEOTIDE SEQUENCE [LARGE SCALE GENOMIC DNA]</scope>
    <source>
        <strain evidence="1 2">KCTC 23157</strain>
    </source>
</reference>